<dbReference type="GO" id="GO:0016705">
    <property type="term" value="F:oxidoreductase activity, acting on paired donors, with incorporation or reduction of molecular oxygen"/>
    <property type="evidence" value="ECO:0007669"/>
    <property type="project" value="InterPro"/>
</dbReference>
<dbReference type="PRINTS" id="PR00463">
    <property type="entry name" value="EP450I"/>
</dbReference>
<reference evidence="9 10" key="1">
    <citation type="submission" date="2019-12" db="EMBL/GenBank/DDBJ databases">
        <title>Draft genome sequence of the ascomycete Xylaria multiplex DSM 110363.</title>
        <authorList>
            <person name="Buettner E."/>
            <person name="Kellner H."/>
        </authorList>
    </citation>
    <scope>NUCLEOTIDE SEQUENCE [LARGE SCALE GENOMIC DNA]</scope>
    <source>
        <strain evidence="9 10">DSM 110363</strain>
    </source>
</reference>
<dbReference type="PANTHER" id="PTHR24305">
    <property type="entry name" value="CYTOCHROME P450"/>
    <property type="match status" value="1"/>
</dbReference>
<dbReference type="Pfam" id="PF00067">
    <property type="entry name" value="p450"/>
    <property type="match status" value="1"/>
</dbReference>
<accession>A0A7C8NBE3</accession>
<feature type="chain" id="PRO_5028810774" description="Cytochrome P450" evidence="8">
    <location>
        <begin position="18"/>
        <end position="539"/>
    </location>
</feature>
<keyword evidence="7" id="KW-0560">Oxidoreductase</keyword>
<dbReference type="GO" id="GO:0004497">
    <property type="term" value="F:monooxygenase activity"/>
    <property type="evidence" value="ECO:0007669"/>
    <property type="project" value="UniProtKB-KW"/>
</dbReference>
<comment type="cofactor">
    <cofactor evidence="1 6">
        <name>heme</name>
        <dbReference type="ChEBI" id="CHEBI:30413"/>
    </cofactor>
</comment>
<dbReference type="SUPFAM" id="SSF48264">
    <property type="entry name" value="Cytochrome P450"/>
    <property type="match status" value="1"/>
</dbReference>
<gene>
    <name evidence="9" type="ORF">GQX73_g2191</name>
</gene>
<dbReference type="EMBL" id="WUBL01000014">
    <property type="protein sequence ID" value="KAF2971337.1"/>
    <property type="molecule type" value="Genomic_DNA"/>
</dbReference>
<evidence type="ECO:0000256" key="7">
    <source>
        <dbReference type="RuleBase" id="RU000461"/>
    </source>
</evidence>
<feature type="signal peptide" evidence="8">
    <location>
        <begin position="1"/>
        <end position="17"/>
    </location>
</feature>
<dbReference type="InterPro" id="IPR017972">
    <property type="entry name" value="Cyt_P450_CS"/>
</dbReference>
<dbReference type="Gene3D" id="1.10.630.10">
    <property type="entry name" value="Cytochrome P450"/>
    <property type="match status" value="1"/>
</dbReference>
<dbReference type="OrthoDB" id="1470350at2759"/>
<sequence>MGAASLLTWGLLSSVLAWTTYSWVCLLQNYLAARKLGIPIRVLPISHGNPFWMIVDKTIVRLVRRLPFGDSSFTRYNWRGWEVDDKCRSHLEMGDVYMQVTPGKNWLYLCNPESLLDVFRRRSSFPRPLEIYELLNIFGPNLSTVEGHQWKKQRKITASCFNESTNEVVWTESLALAADMIQSWSSKSSVRTTADDIRTLSLHVLSKAGFGKSYKFQSHDDSTASASPAANYKESLKTVLDNCVLIMALGTKFLAKPWLPQKLRKVHEACVAFQKHMTTVYEEERRAFAEGRASDRNLLSSLIRASNEEARRSSESKGTPASAGLTEAEIYGNMFVFNFAGHDTTAHTLMFAIAFLAANPSIQDWLCEELQQVLGNRKLEEWDYYSDFARLKRCNAVLMETVRLYTPSRSPPDTMVIPSYAALHTHPRFWGPDPLVWRPSRWIDRDGLVEELVTPQRGTFIPWSEGERSCPGKKFSQVEFVATMAVLFRYWRVVPEPMKGETSDSARMRLLNLIETDSAQVLLLQMLHPERAPLSWAKR</sequence>
<comment type="similarity">
    <text evidence="2 7">Belongs to the cytochrome P450 family.</text>
</comment>
<dbReference type="GO" id="GO:0005506">
    <property type="term" value="F:iron ion binding"/>
    <property type="evidence" value="ECO:0007669"/>
    <property type="project" value="InterPro"/>
</dbReference>
<dbReference type="Proteomes" id="UP000481858">
    <property type="component" value="Unassembled WGS sequence"/>
</dbReference>
<evidence type="ECO:0008006" key="11">
    <source>
        <dbReference type="Google" id="ProtNLM"/>
    </source>
</evidence>
<evidence type="ECO:0000256" key="4">
    <source>
        <dbReference type="ARBA" id="ARBA00022723"/>
    </source>
</evidence>
<evidence type="ECO:0000256" key="2">
    <source>
        <dbReference type="ARBA" id="ARBA00010617"/>
    </source>
</evidence>
<proteinExistence type="inferred from homology"/>
<evidence type="ECO:0000256" key="3">
    <source>
        <dbReference type="ARBA" id="ARBA00022617"/>
    </source>
</evidence>
<comment type="caution">
    <text evidence="9">The sequence shown here is derived from an EMBL/GenBank/DDBJ whole genome shotgun (WGS) entry which is preliminary data.</text>
</comment>
<dbReference type="InterPro" id="IPR050121">
    <property type="entry name" value="Cytochrome_P450_monoxygenase"/>
</dbReference>
<dbReference type="InterPro" id="IPR001128">
    <property type="entry name" value="Cyt_P450"/>
</dbReference>
<keyword evidence="7" id="KW-0503">Monooxygenase</keyword>
<name>A0A7C8NBE3_9PEZI</name>
<keyword evidence="8" id="KW-0732">Signal</keyword>
<evidence type="ECO:0000256" key="5">
    <source>
        <dbReference type="ARBA" id="ARBA00023004"/>
    </source>
</evidence>
<dbReference type="AlphaFoldDB" id="A0A7C8NBE3"/>
<evidence type="ECO:0000256" key="1">
    <source>
        <dbReference type="ARBA" id="ARBA00001971"/>
    </source>
</evidence>
<dbReference type="CDD" id="cd11070">
    <property type="entry name" value="CYP56-like"/>
    <property type="match status" value="1"/>
</dbReference>
<dbReference type="InParanoid" id="A0A7C8NBE3"/>
<keyword evidence="4 6" id="KW-0479">Metal-binding</keyword>
<dbReference type="InterPro" id="IPR036396">
    <property type="entry name" value="Cyt_P450_sf"/>
</dbReference>
<protein>
    <recommendedName>
        <fullName evidence="11">Cytochrome P450</fullName>
    </recommendedName>
</protein>
<dbReference type="PANTHER" id="PTHR24305:SF166">
    <property type="entry name" value="CYTOCHROME P450 12A4, MITOCHONDRIAL-RELATED"/>
    <property type="match status" value="1"/>
</dbReference>
<dbReference type="PRINTS" id="PR00385">
    <property type="entry name" value="P450"/>
</dbReference>
<keyword evidence="5 6" id="KW-0408">Iron</keyword>
<dbReference type="InterPro" id="IPR002401">
    <property type="entry name" value="Cyt_P450_E_grp-I"/>
</dbReference>
<organism evidence="9 10">
    <name type="scientific">Xylaria multiplex</name>
    <dbReference type="NCBI Taxonomy" id="323545"/>
    <lineage>
        <taxon>Eukaryota</taxon>
        <taxon>Fungi</taxon>
        <taxon>Dikarya</taxon>
        <taxon>Ascomycota</taxon>
        <taxon>Pezizomycotina</taxon>
        <taxon>Sordariomycetes</taxon>
        <taxon>Xylariomycetidae</taxon>
        <taxon>Xylariales</taxon>
        <taxon>Xylariaceae</taxon>
        <taxon>Xylaria</taxon>
    </lineage>
</organism>
<evidence type="ECO:0000313" key="10">
    <source>
        <dbReference type="Proteomes" id="UP000481858"/>
    </source>
</evidence>
<keyword evidence="10" id="KW-1185">Reference proteome</keyword>
<evidence type="ECO:0000256" key="6">
    <source>
        <dbReference type="PIRSR" id="PIRSR602401-1"/>
    </source>
</evidence>
<keyword evidence="3 6" id="KW-0349">Heme</keyword>
<feature type="binding site" description="axial binding residue" evidence="6">
    <location>
        <position position="470"/>
    </location>
    <ligand>
        <name>heme</name>
        <dbReference type="ChEBI" id="CHEBI:30413"/>
    </ligand>
    <ligandPart>
        <name>Fe</name>
        <dbReference type="ChEBI" id="CHEBI:18248"/>
    </ligandPart>
</feature>
<dbReference type="GO" id="GO:0020037">
    <property type="term" value="F:heme binding"/>
    <property type="evidence" value="ECO:0007669"/>
    <property type="project" value="InterPro"/>
</dbReference>
<evidence type="ECO:0000313" key="9">
    <source>
        <dbReference type="EMBL" id="KAF2971337.1"/>
    </source>
</evidence>
<dbReference type="PROSITE" id="PS00086">
    <property type="entry name" value="CYTOCHROME_P450"/>
    <property type="match status" value="1"/>
</dbReference>
<evidence type="ECO:0000256" key="8">
    <source>
        <dbReference type="SAM" id="SignalP"/>
    </source>
</evidence>